<feature type="compositionally biased region" description="Low complexity" evidence="1">
    <location>
        <begin position="24"/>
        <end position="40"/>
    </location>
</feature>
<dbReference type="AlphaFoldDB" id="A0A1F5LKF9"/>
<dbReference type="PANTHER" id="PTHR34883">
    <property type="entry name" value="SERINE-RICH PROTEIN, PUTATIVE-RELATED-RELATED"/>
    <property type="match status" value="1"/>
</dbReference>
<evidence type="ECO:0000256" key="2">
    <source>
        <dbReference type="SAM" id="SignalP"/>
    </source>
</evidence>
<evidence type="ECO:0000313" key="4">
    <source>
        <dbReference type="Proteomes" id="UP000177622"/>
    </source>
</evidence>
<dbReference type="Proteomes" id="UP000177622">
    <property type="component" value="Unassembled WGS sequence"/>
</dbReference>
<gene>
    <name evidence="3" type="ORF">PENARI_c007G02652</name>
</gene>
<feature type="region of interest" description="Disordered" evidence="1">
    <location>
        <begin position="23"/>
        <end position="49"/>
    </location>
</feature>
<protein>
    <recommendedName>
        <fullName evidence="5">Phytocyanin domain-containing protein</fullName>
    </recommendedName>
</protein>
<dbReference type="STRING" id="1835702.A0A1F5LKF9"/>
<dbReference type="GeneID" id="34575535"/>
<comment type="caution">
    <text evidence="3">The sequence shown here is derived from an EMBL/GenBank/DDBJ whole genome shotgun (WGS) entry which is preliminary data.</text>
</comment>
<keyword evidence="4" id="KW-1185">Reference proteome</keyword>
<feature type="signal peptide" evidence="2">
    <location>
        <begin position="1"/>
        <end position="17"/>
    </location>
</feature>
<dbReference type="SUPFAM" id="SSF49503">
    <property type="entry name" value="Cupredoxins"/>
    <property type="match status" value="1"/>
</dbReference>
<accession>A0A1F5LKF9</accession>
<proteinExistence type="predicted"/>
<evidence type="ECO:0000313" key="3">
    <source>
        <dbReference type="EMBL" id="OGE53586.1"/>
    </source>
</evidence>
<feature type="compositionally biased region" description="Polar residues" evidence="1">
    <location>
        <begin position="192"/>
        <end position="203"/>
    </location>
</feature>
<dbReference type="InterPro" id="IPR008972">
    <property type="entry name" value="Cupredoxin"/>
</dbReference>
<dbReference type="OrthoDB" id="2331100at2759"/>
<dbReference type="EMBL" id="LXJU01000007">
    <property type="protein sequence ID" value="OGE53586.1"/>
    <property type="molecule type" value="Genomic_DNA"/>
</dbReference>
<dbReference type="PANTHER" id="PTHR34883:SF15">
    <property type="entry name" value="EXTRACELLULAR SERINE-RICH PROTEIN"/>
    <property type="match status" value="1"/>
</dbReference>
<feature type="chain" id="PRO_5009519656" description="Phytocyanin domain-containing protein" evidence="2">
    <location>
        <begin position="18"/>
        <end position="263"/>
    </location>
</feature>
<sequence>MITAIIFLLFALPFTNAQYGSNDASKTTSASSSTTASASSGTHKVEVGSGGITFNPDTLTVSPGEKVVFHFFPQNHSVVQASFDSPCQPMNTSGFSTGFVPTTTESETIFTLTINDTTPIWFYCGQFGHCQGGMVGVINPPSNGPETLDSFKKAASTAVGSTAPETVQGGLLGKSGGDASSSSSSVTTSSTAKPTNAGNSELNTYERSPLLAPSEYKAVHPAESAPTIRDGDLTLAESGACMEFTREYANAELSPDQTHHSYG</sequence>
<feature type="compositionally biased region" description="Low complexity" evidence="1">
    <location>
        <begin position="180"/>
        <end position="191"/>
    </location>
</feature>
<reference evidence="3 4" key="1">
    <citation type="journal article" date="2016" name="Sci. Rep.">
        <title>Penicillium arizonense, a new, genome sequenced fungal species, reveals a high chemical diversity in secreted metabolites.</title>
        <authorList>
            <person name="Grijseels S."/>
            <person name="Nielsen J.C."/>
            <person name="Randelovic M."/>
            <person name="Nielsen J."/>
            <person name="Nielsen K.F."/>
            <person name="Workman M."/>
            <person name="Frisvad J.C."/>
        </authorList>
    </citation>
    <scope>NUCLEOTIDE SEQUENCE [LARGE SCALE GENOMIC DNA]</scope>
    <source>
        <strain evidence="3 4">CBS 141311</strain>
    </source>
</reference>
<dbReference type="InterPro" id="IPR052953">
    <property type="entry name" value="Ser-rich/MCO-related"/>
</dbReference>
<organism evidence="3 4">
    <name type="scientific">Penicillium arizonense</name>
    <dbReference type="NCBI Taxonomy" id="1835702"/>
    <lineage>
        <taxon>Eukaryota</taxon>
        <taxon>Fungi</taxon>
        <taxon>Dikarya</taxon>
        <taxon>Ascomycota</taxon>
        <taxon>Pezizomycotina</taxon>
        <taxon>Eurotiomycetes</taxon>
        <taxon>Eurotiomycetidae</taxon>
        <taxon>Eurotiales</taxon>
        <taxon>Aspergillaceae</taxon>
        <taxon>Penicillium</taxon>
    </lineage>
</organism>
<evidence type="ECO:0000256" key="1">
    <source>
        <dbReference type="SAM" id="MobiDB-lite"/>
    </source>
</evidence>
<dbReference type="CDD" id="cd00920">
    <property type="entry name" value="Cupredoxin"/>
    <property type="match status" value="1"/>
</dbReference>
<dbReference type="Gene3D" id="3.40.30.10">
    <property type="entry name" value="Glutaredoxin"/>
    <property type="match status" value="1"/>
</dbReference>
<feature type="region of interest" description="Disordered" evidence="1">
    <location>
        <begin position="162"/>
        <end position="203"/>
    </location>
</feature>
<evidence type="ECO:0008006" key="5">
    <source>
        <dbReference type="Google" id="ProtNLM"/>
    </source>
</evidence>
<dbReference type="Gene3D" id="2.60.40.420">
    <property type="entry name" value="Cupredoxins - blue copper proteins"/>
    <property type="match status" value="1"/>
</dbReference>
<dbReference type="RefSeq" id="XP_022489024.1">
    <property type="nucleotide sequence ID" value="XM_022630801.1"/>
</dbReference>
<name>A0A1F5LKF9_PENAI</name>
<keyword evidence="2" id="KW-0732">Signal</keyword>